<dbReference type="SUPFAM" id="SSF52172">
    <property type="entry name" value="CheY-like"/>
    <property type="match status" value="1"/>
</dbReference>
<dbReference type="OrthoDB" id="9794577at2"/>
<dbReference type="AlphaFoldDB" id="A0A7G6E4B8"/>
<dbReference type="GO" id="GO:0000160">
    <property type="term" value="P:phosphorelay signal transduction system"/>
    <property type="evidence" value="ECO:0007669"/>
    <property type="project" value="InterPro"/>
</dbReference>
<evidence type="ECO:0000256" key="1">
    <source>
        <dbReference type="ARBA" id="ARBA00018672"/>
    </source>
</evidence>
<feature type="domain" description="Response regulatory" evidence="4">
    <location>
        <begin position="5"/>
        <end position="121"/>
    </location>
</feature>
<dbReference type="KEGG" id="tfr:BR63_11745"/>
<dbReference type="Pfam" id="PF13614">
    <property type="entry name" value="AAA_31"/>
    <property type="match status" value="1"/>
</dbReference>
<evidence type="ECO:0000313" key="6">
    <source>
        <dbReference type="Proteomes" id="UP000515847"/>
    </source>
</evidence>
<accession>A0A7G6E4B8</accession>
<dbReference type="CDD" id="cd17535">
    <property type="entry name" value="REC_NarL-like"/>
    <property type="match status" value="1"/>
</dbReference>
<proteinExistence type="predicted"/>
<organism evidence="5 6">
    <name type="scientific">Thermanaerosceptrum fracticalcis</name>
    <dbReference type="NCBI Taxonomy" id="1712410"/>
    <lineage>
        <taxon>Bacteria</taxon>
        <taxon>Bacillati</taxon>
        <taxon>Bacillota</taxon>
        <taxon>Clostridia</taxon>
        <taxon>Eubacteriales</taxon>
        <taxon>Peptococcaceae</taxon>
        <taxon>Thermanaerosceptrum</taxon>
    </lineage>
</organism>
<dbReference type="SMART" id="SM00448">
    <property type="entry name" value="REC"/>
    <property type="match status" value="1"/>
</dbReference>
<dbReference type="PROSITE" id="PS50110">
    <property type="entry name" value="RESPONSE_REGULATORY"/>
    <property type="match status" value="1"/>
</dbReference>
<dbReference type="GO" id="GO:0051782">
    <property type="term" value="P:negative regulation of cell division"/>
    <property type="evidence" value="ECO:0007669"/>
    <property type="project" value="TreeGrafter"/>
</dbReference>
<evidence type="ECO:0000256" key="3">
    <source>
        <dbReference type="PROSITE-ProRule" id="PRU00169"/>
    </source>
</evidence>
<evidence type="ECO:0000313" key="5">
    <source>
        <dbReference type="EMBL" id="QNB46922.1"/>
    </source>
</evidence>
<gene>
    <name evidence="5" type="ORF">BR63_11745</name>
</gene>
<dbReference type="InterPro" id="IPR025669">
    <property type="entry name" value="AAA_dom"/>
</dbReference>
<protein>
    <recommendedName>
        <fullName evidence="1">Stage 0 sporulation protein A homolog</fullName>
    </recommendedName>
</protein>
<dbReference type="EMBL" id="CP045798">
    <property type="protein sequence ID" value="QNB46922.1"/>
    <property type="molecule type" value="Genomic_DNA"/>
</dbReference>
<evidence type="ECO:0000259" key="4">
    <source>
        <dbReference type="PROSITE" id="PS50110"/>
    </source>
</evidence>
<dbReference type="InterPro" id="IPR058245">
    <property type="entry name" value="NreC/VraR/RcsB-like_REC"/>
</dbReference>
<dbReference type="GO" id="GO:0016887">
    <property type="term" value="F:ATP hydrolysis activity"/>
    <property type="evidence" value="ECO:0007669"/>
    <property type="project" value="TreeGrafter"/>
</dbReference>
<dbReference type="GO" id="GO:0009898">
    <property type="term" value="C:cytoplasmic side of plasma membrane"/>
    <property type="evidence" value="ECO:0007669"/>
    <property type="project" value="TreeGrafter"/>
</dbReference>
<dbReference type="PANTHER" id="PTHR43384:SF13">
    <property type="entry name" value="SLR0110 PROTEIN"/>
    <property type="match status" value="1"/>
</dbReference>
<keyword evidence="3" id="KW-0597">Phosphoprotein</keyword>
<name>A0A7G6E4B8_THEFR</name>
<dbReference type="Gene3D" id="3.40.50.2300">
    <property type="match status" value="1"/>
</dbReference>
<dbReference type="PANTHER" id="PTHR43384">
    <property type="entry name" value="SEPTUM SITE-DETERMINING PROTEIN MIND HOMOLOG, CHLOROPLASTIC-RELATED"/>
    <property type="match status" value="1"/>
</dbReference>
<dbReference type="SUPFAM" id="SSF52540">
    <property type="entry name" value="P-loop containing nucleoside triphosphate hydrolases"/>
    <property type="match status" value="1"/>
</dbReference>
<dbReference type="InterPro" id="IPR027417">
    <property type="entry name" value="P-loop_NTPase"/>
</dbReference>
<dbReference type="Proteomes" id="UP000515847">
    <property type="component" value="Chromosome"/>
</dbReference>
<dbReference type="GO" id="GO:0005829">
    <property type="term" value="C:cytosol"/>
    <property type="evidence" value="ECO:0007669"/>
    <property type="project" value="TreeGrafter"/>
</dbReference>
<dbReference type="InterPro" id="IPR050625">
    <property type="entry name" value="ParA/MinD_ATPase"/>
</dbReference>
<reference evidence="5 6" key="1">
    <citation type="journal article" date="2019" name="Front. Microbiol.">
        <title>Thermoanaerosceptrum fracticalcis gen. nov. sp. nov., a Novel Fumarate-Fermenting Microorganism From a Deep Fractured Carbonate Aquifer of the US Great Basin.</title>
        <authorList>
            <person name="Hamilton-Brehm S.D."/>
            <person name="Stewart L.E."/>
            <person name="Zavarin M."/>
            <person name="Caldwell M."/>
            <person name="Lawson P.A."/>
            <person name="Onstott T.C."/>
            <person name="Grzymski J."/>
            <person name="Neveux I."/>
            <person name="Lollar B.S."/>
            <person name="Russell C.E."/>
            <person name="Moser D.P."/>
        </authorList>
    </citation>
    <scope>NUCLEOTIDE SEQUENCE [LARGE SCALE GENOMIC DNA]</scope>
    <source>
        <strain evidence="5 6">DRI-13</strain>
    </source>
</reference>
<dbReference type="RefSeq" id="WP_034420364.1">
    <property type="nucleotide sequence ID" value="NZ_CP045798.1"/>
</dbReference>
<keyword evidence="6" id="KW-1185">Reference proteome</keyword>
<evidence type="ECO:0000256" key="2">
    <source>
        <dbReference type="ARBA" id="ARBA00024867"/>
    </source>
</evidence>
<dbReference type="Pfam" id="PF00072">
    <property type="entry name" value="Response_reg"/>
    <property type="match status" value="1"/>
</dbReference>
<dbReference type="GO" id="GO:0005524">
    <property type="term" value="F:ATP binding"/>
    <property type="evidence" value="ECO:0007669"/>
    <property type="project" value="TreeGrafter"/>
</dbReference>
<dbReference type="Gene3D" id="3.40.50.300">
    <property type="entry name" value="P-loop containing nucleotide triphosphate hydrolases"/>
    <property type="match status" value="1"/>
</dbReference>
<dbReference type="InterPro" id="IPR001789">
    <property type="entry name" value="Sig_transdc_resp-reg_receiver"/>
</dbReference>
<comment type="function">
    <text evidence="2">May play the central regulatory role in sporulation. It may be an element of the effector pathway responsible for the activation of sporulation genes in response to nutritional stress. Spo0A may act in concert with spo0H (a sigma factor) to control the expression of some genes that are critical to the sporulation process.</text>
</comment>
<feature type="modified residue" description="4-aspartylphosphate" evidence="3">
    <location>
        <position position="56"/>
    </location>
</feature>
<sequence length="400" mass="44313">MEPIRVLLVDDTDETRDNVRRILSFDREVAVIGEARDGLEALQKVQALNPDVVLMDVNMPKLDGIAATERISLEYPGCAVIFLSVQGEPEYLRKAMMAGARDYLVKPFSGDELMDTIKRAYQLETKRVAPGKENKLSKVKPQVVTIFGTKGGVGKTTIAVNLAVLLANTKKKVVIVDLDLQFGDVSVFLNLLPKRTMAELAQEGNNLDIELVESYMIPHLSGIKILPAPGRPEYAELIAPVQMEKVISILKQHYDYVVIDTPPLFNETNLVALDLSTQVFLALSLDLATIKNVKLSLELLDSLHHRGKTKLILNRASEDMGIKISNAEETLDFLIAAQIPSDGKLCVSALNKGIPFVLSDPNARVSQAIRNIADLVIKDKGYQEDLKEQRRGSFLVRLFK</sequence>
<dbReference type="InterPro" id="IPR011006">
    <property type="entry name" value="CheY-like_superfamily"/>
</dbReference>